<keyword evidence="11" id="KW-1185">Reference proteome</keyword>
<dbReference type="GO" id="GO:0005634">
    <property type="term" value="C:nucleus"/>
    <property type="evidence" value="ECO:0007669"/>
    <property type="project" value="UniProtKB-SubCell"/>
</dbReference>
<name>A0A3Q0KQW5_SCHMA</name>
<keyword evidence="6" id="KW-0804">Transcription</keyword>
<protein>
    <submittedName>
        <fullName evidence="12">BED-type domain-containing protein</fullName>
    </submittedName>
</protein>
<evidence type="ECO:0000256" key="9">
    <source>
        <dbReference type="SAM" id="MobiDB-lite"/>
    </source>
</evidence>
<dbReference type="GO" id="GO:0003677">
    <property type="term" value="F:DNA binding"/>
    <property type="evidence" value="ECO:0007669"/>
    <property type="project" value="InterPro"/>
</dbReference>
<evidence type="ECO:0000256" key="1">
    <source>
        <dbReference type="ARBA" id="ARBA00004123"/>
    </source>
</evidence>
<evidence type="ECO:0000313" key="12">
    <source>
        <dbReference type="WBParaSite" id="Smp_157870.1"/>
    </source>
</evidence>
<dbReference type="Pfam" id="PF02892">
    <property type="entry name" value="zf-BED"/>
    <property type="match status" value="1"/>
</dbReference>
<reference evidence="12" key="2">
    <citation type="submission" date="2018-12" db="UniProtKB">
        <authorList>
            <consortium name="WormBaseParasite"/>
        </authorList>
    </citation>
    <scope>IDENTIFICATION</scope>
    <source>
        <strain evidence="12">Puerto Rican</strain>
    </source>
</reference>
<dbReference type="GO" id="GO:0009791">
    <property type="term" value="P:post-embryonic development"/>
    <property type="evidence" value="ECO:0007669"/>
    <property type="project" value="UniProtKB-ARBA"/>
</dbReference>
<dbReference type="PROSITE" id="PS50808">
    <property type="entry name" value="ZF_BED"/>
    <property type="match status" value="1"/>
</dbReference>
<dbReference type="WBParaSite" id="Smp_157870.1">
    <property type="protein sequence ID" value="Smp_157870.1"/>
    <property type="gene ID" value="Smp_157870"/>
</dbReference>
<dbReference type="SUPFAM" id="SSF57667">
    <property type="entry name" value="beta-beta-alpha zinc fingers"/>
    <property type="match status" value="1"/>
</dbReference>
<proteinExistence type="predicted"/>
<dbReference type="InParanoid" id="A0A3Q0KQW5"/>
<organism evidence="11 12">
    <name type="scientific">Schistosoma mansoni</name>
    <name type="common">Blood fluke</name>
    <dbReference type="NCBI Taxonomy" id="6183"/>
    <lineage>
        <taxon>Eukaryota</taxon>
        <taxon>Metazoa</taxon>
        <taxon>Spiralia</taxon>
        <taxon>Lophotrochozoa</taxon>
        <taxon>Platyhelminthes</taxon>
        <taxon>Trematoda</taxon>
        <taxon>Digenea</taxon>
        <taxon>Strigeidida</taxon>
        <taxon>Schistosomatoidea</taxon>
        <taxon>Schistosomatidae</taxon>
        <taxon>Schistosoma</taxon>
    </lineage>
</organism>
<keyword evidence="7" id="KW-0539">Nucleus</keyword>
<dbReference type="AlphaFoldDB" id="A0A3Q0KQW5"/>
<evidence type="ECO:0000256" key="6">
    <source>
        <dbReference type="ARBA" id="ARBA00023163"/>
    </source>
</evidence>
<keyword evidence="3 8" id="KW-0863">Zinc-finger</keyword>
<accession>A0A3Q0KQW5</accession>
<feature type="region of interest" description="Disordered" evidence="9">
    <location>
        <begin position="575"/>
        <end position="603"/>
    </location>
</feature>
<evidence type="ECO:0000256" key="3">
    <source>
        <dbReference type="ARBA" id="ARBA00022771"/>
    </source>
</evidence>
<dbReference type="PANTHER" id="PTHR46481">
    <property type="entry name" value="ZINC FINGER BED DOMAIN-CONTAINING PROTEIN 4"/>
    <property type="match status" value="1"/>
</dbReference>
<dbReference type="InterPro" id="IPR012337">
    <property type="entry name" value="RNaseH-like_sf"/>
</dbReference>
<dbReference type="InterPro" id="IPR036236">
    <property type="entry name" value="Znf_C2H2_sf"/>
</dbReference>
<evidence type="ECO:0000313" key="11">
    <source>
        <dbReference type="Proteomes" id="UP000008854"/>
    </source>
</evidence>
<evidence type="ECO:0000259" key="10">
    <source>
        <dbReference type="PROSITE" id="PS50808"/>
    </source>
</evidence>
<dbReference type="InterPro" id="IPR003656">
    <property type="entry name" value="Znf_BED"/>
</dbReference>
<reference evidence="11" key="1">
    <citation type="journal article" date="2012" name="PLoS Negl. Trop. Dis.">
        <title>A systematically improved high quality genome and transcriptome of the human blood fluke Schistosoma mansoni.</title>
        <authorList>
            <person name="Protasio A.V."/>
            <person name="Tsai I.J."/>
            <person name="Babbage A."/>
            <person name="Nichol S."/>
            <person name="Hunt M."/>
            <person name="Aslett M.A."/>
            <person name="De Silva N."/>
            <person name="Velarde G.S."/>
            <person name="Anderson T.J."/>
            <person name="Clark R.C."/>
            <person name="Davidson C."/>
            <person name="Dillon G.P."/>
            <person name="Holroyd N.E."/>
            <person name="LoVerde P.T."/>
            <person name="Lloyd C."/>
            <person name="McQuillan J."/>
            <person name="Oliveira G."/>
            <person name="Otto T.D."/>
            <person name="Parker-Manuel S.J."/>
            <person name="Quail M.A."/>
            <person name="Wilson R.A."/>
            <person name="Zerlotini A."/>
            <person name="Dunne D.W."/>
            <person name="Berriman M."/>
        </authorList>
    </citation>
    <scope>NUCLEOTIDE SEQUENCE [LARGE SCALE GENOMIC DNA]</scope>
    <source>
        <strain evidence="11">Puerto Rican</strain>
    </source>
</reference>
<evidence type="ECO:0000256" key="2">
    <source>
        <dbReference type="ARBA" id="ARBA00022723"/>
    </source>
</evidence>
<dbReference type="GO" id="GO:0008270">
    <property type="term" value="F:zinc ion binding"/>
    <property type="evidence" value="ECO:0007669"/>
    <property type="project" value="UniProtKB-KW"/>
</dbReference>
<keyword evidence="4" id="KW-0862">Zinc</keyword>
<comment type="subcellular location">
    <subcellularLocation>
        <location evidence="1">Nucleus</location>
    </subcellularLocation>
</comment>
<dbReference type="Proteomes" id="UP000008854">
    <property type="component" value="Unassembled WGS sequence"/>
</dbReference>
<feature type="compositionally biased region" description="Low complexity" evidence="9">
    <location>
        <begin position="575"/>
        <end position="600"/>
    </location>
</feature>
<dbReference type="STRING" id="6183.A0A3Q0KQW5"/>
<evidence type="ECO:0000256" key="7">
    <source>
        <dbReference type="ARBA" id="ARBA00023242"/>
    </source>
</evidence>
<keyword evidence="2" id="KW-0479">Metal-binding</keyword>
<dbReference type="PANTHER" id="PTHR46481:SF10">
    <property type="entry name" value="ZINC FINGER BED DOMAIN-CONTAINING PROTEIN 39"/>
    <property type="match status" value="1"/>
</dbReference>
<dbReference type="SMART" id="SM00614">
    <property type="entry name" value="ZnF_BED"/>
    <property type="match status" value="1"/>
</dbReference>
<dbReference type="SUPFAM" id="SSF53098">
    <property type="entry name" value="Ribonuclease H-like"/>
    <property type="match status" value="1"/>
</dbReference>
<evidence type="ECO:0000256" key="4">
    <source>
        <dbReference type="ARBA" id="ARBA00022833"/>
    </source>
</evidence>
<sequence>MNFKQYYHSTNLTTDIYNTNDSNQYTENEQTQFDKSSTNVIVSNHIKEYVPSAIISSTIPSSTISPIRTCNSNYDTINNNTETKMKTVTNSLRITTTNPIFNFWRNSTRRSGNWGSRTGTKKSFVWKYFFHPELHLGTKDLTHTQCILCDSLLAFNNSGTTTTMLNHLKSRHAEIVQQEYQQSKKSRCGLMTLKEMNKLTKLNYNLTSNNTKLIDWSKNNLITSSSELLKSSSSSGPAVPMTLSYTNEHNNPTLLSRRTHRGRPPGSHRYFDYSVANPKFNHIDNDNNNINYLMKIHNSNINKYGEKEVMKENEEMNQLQTQIKVDTCSPSYTLGNEKCTNSSDFLWSIPNMFTTLNNSQLFNNNKLSLINNESIYSNEKSTNQPMITSSNLNNHSNIQTSNNELITKLVNNYLSNSMNDISNVQFNITKLTNFYINEFYKQINQQSFSTTNNTTTNTTDNTNNNNEISNNLINQSIFNNYLNSFDLSLNNNLKQQNFLNENQLQFNKFNTNLNDQYPYPFNDNISMKSYPSFIIDTNEPLDLSLSKYKQKMEQEKMENILDLKSYNDNNNSPIFFNNTDNTTTTTTDTNTTTTNNNSNNEDWNYNSAFTKVSSHEESSSKSTNNSIMKKENLEIQKNYTTTNTIHNETNTDKTTDNTGYNKSFSMIPMDNESINQHQGLEEEFQLLNQKTDESIPSSSPYFINDYPLSCFSPSCEEFHYRLAYFLIRDFHPPKILEEEGFKILIGILWNKFKRKDEDTTYNFQSNFLPSSKLMENQILKNLYKQLKFNVDHKIKKLIKLQYSIDDSIILPQIAISLKFWSLNSKYHLSFNKDNLFFEYVDVELNFFVNFQNITDSNHIFYGTYEINEIQTLNEILKPCWNLIYSQFNTNYDLILSEWPIIILTNCSEYTLNAFKESCPISNYLILPCFNVYMKNAVQCALRIPAIDQVLNNYQKSLETLDENIQQMEDLSSESNPKCQSNDKTNINESLSDILNLITRIISNMDRLPHFTDVDMNLINRIFKSIEIVQEADELCETQFSPFTISMILPMLNNLYLVNIEKIDDNLSNHFYTTIITYLKTIFNENNILEEFLQISTFLDPRFKYSINQNDYEPILHRLRTKISILDNYVQKIGINRKMTYMEEFQYSINDYINEKSIDINENPIQWWNDQCDKSEKYSIFKILASYYLTIPMNILNNNNISSINMDNISSIYSQQQNINKVIKKFKNFFESETFSIKINDNNNNKIINNEKNSITNIKSNHHSINLWNRIGIKFIPIYRFLRKNWKFFEKFEHMDEDINI</sequence>
<feature type="domain" description="BED-type" evidence="10">
    <location>
        <begin position="120"/>
        <end position="179"/>
    </location>
</feature>
<evidence type="ECO:0000256" key="8">
    <source>
        <dbReference type="PROSITE-ProRule" id="PRU00027"/>
    </source>
</evidence>
<evidence type="ECO:0000256" key="5">
    <source>
        <dbReference type="ARBA" id="ARBA00023015"/>
    </source>
</evidence>
<dbReference type="InterPro" id="IPR052035">
    <property type="entry name" value="ZnF_BED_domain_contain"/>
</dbReference>
<keyword evidence="5" id="KW-0805">Transcription regulation</keyword>